<feature type="transmembrane region" description="Helical" evidence="8">
    <location>
        <begin position="372"/>
        <end position="393"/>
    </location>
</feature>
<dbReference type="PROSITE" id="PS50850">
    <property type="entry name" value="MFS"/>
    <property type="match status" value="1"/>
</dbReference>
<feature type="transmembrane region" description="Helical" evidence="8">
    <location>
        <begin position="285"/>
        <end position="301"/>
    </location>
</feature>
<feature type="transmembrane region" description="Helical" evidence="8">
    <location>
        <begin position="251"/>
        <end position="273"/>
    </location>
</feature>
<keyword evidence="4" id="KW-1003">Cell membrane</keyword>
<evidence type="ECO:0000313" key="10">
    <source>
        <dbReference type="EMBL" id="MDQ0377270.1"/>
    </source>
</evidence>
<evidence type="ECO:0000256" key="5">
    <source>
        <dbReference type="ARBA" id="ARBA00022692"/>
    </source>
</evidence>
<evidence type="ECO:0000259" key="9">
    <source>
        <dbReference type="PROSITE" id="PS50850"/>
    </source>
</evidence>
<sequence length="412" mass="41251">MPVAAPARPNTRRVKLAVATAGISSFALLYAPQPVLPQLAEQYHLDPGSASLAVSVATGALAISVLPIAALSEIIGRRPVIIASVTLSVVLGLLLPFAPTYPLLLALRALQGIAIAGFPGVASAYLVEQLGQTGVAAAVGAMIAGNTVGGMLGRLSAGFTAESFGWHGALAVVAGVALVCTAVTIRALPGGGRARGTRSGNQLGTVVTGLGAALRSRVLLVQYGVAMLAMGGFVAMYNAAGFRLTGEPLNLSPAVASLVFLAYAVGSVSSSNAGRLVARFGRPRAVLGGLTVMAAGILLTLPDSLPLVVAGFLVLTGGFFAAHSVANGWAAAEAPEGARGQASGTYNLAYYLGSSVGGTLGSVVFAHAGWSWLVGVAVLWLALGGLAVVSLRAGSTRSRTGRRTTSPSHPTA</sequence>
<dbReference type="Gene3D" id="1.20.1250.20">
    <property type="entry name" value="MFS general substrate transporter like domains"/>
    <property type="match status" value="1"/>
</dbReference>
<keyword evidence="6 8" id="KW-1133">Transmembrane helix</keyword>
<evidence type="ECO:0000256" key="7">
    <source>
        <dbReference type="ARBA" id="ARBA00023136"/>
    </source>
</evidence>
<evidence type="ECO:0000256" key="3">
    <source>
        <dbReference type="ARBA" id="ARBA00022448"/>
    </source>
</evidence>
<feature type="transmembrane region" description="Helical" evidence="8">
    <location>
        <begin position="307"/>
        <end position="327"/>
    </location>
</feature>
<name>A0ABU0EPQ4_9PSEU</name>
<evidence type="ECO:0000256" key="1">
    <source>
        <dbReference type="ARBA" id="ARBA00004651"/>
    </source>
</evidence>
<dbReference type="PANTHER" id="PTHR43271:SF1">
    <property type="entry name" value="INNER MEMBRANE TRANSPORT PROTEIN YNFM"/>
    <property type="match status" value="1"/>
</dbReference>
<evidence type="ECO:0000313" key="11">
    <source>
        <dbReference type="Proteomes" id="UP001229651"/>
    </source>
</evidence>
<evidence type="ECO:0000256" key="2">
    <source>
        <dbReference type="ARBA" id="ARBA00008335"/>
    </source>
</evidence>
<evidence type="ECO:0000256" key="6">
    <source>
        <dbReference type="ARBA" id="ARBA00022989"/>
    </source>
</evidence>
<dbReference type="InterPro" id="IPR036259">
    <property type="entry name" value="MFS_trans_sf"/>
</dbReference>
<dbReference type="PROSITE" id="PS00216">
    <property type="entry name" value="SUGAR_TRANSPORT_1"/>
    <property type="match status" value="1"/>
</dbReference>
<dbReference type="SUPFAM" id="SSF103473">
    <property type="entry name" value="MFS general substrate transporter"/>
    <property type="match status" value="1"/>
</dbReference>
<feature type="transmembrane region" description="Helical" evidence="8">
    <location>
        <begin position="134"/>
        <end position="152"/>
    </location>
</feature>
<comment type="caution">
    <text evidence="10">The sequence shown here is derived from an EMBL/GenBank/DDBJ whole genome shotgun (WGS) entry which is preliminary data.</text>
</comment>
<gene>
    <name evidence="10" type="ORF">FB470_001264</name>
</gene>
<dbReference type="EMBL" id="JAUSUT010000001">
    <property type="protein sequence ID" value="MDQ0377270.1"/>
    <property type="molecule type" value="Genomic_DNA"/>
</dbReference>
<feature type="transmembrane region" description="Helical" evidence="8">
    <location>
        <begin position="348"/>
        <end position="366"/>
    </location>
</feature>
<dbReference type="CDD" id="cd17324">
    <property type="entry name" value="MFS_NepI_like"/>
    <property type="match status" value="1"/>
</dbReference>
<feature type="domain" description="Major facilitator superfamily (MFS) profile" evidence="9">
    <location>
        <begin position="10"/>
        <end position="397"/>
    </location>
</feature>
<evidence type="ECO:0000256" key="4">
    <source>
        <dbReference type="ARBA" id="ARBA00022475"/>
    </source>
</evidence>
<keyword evidence="11" id="KW-1185">Reference proteome</keyword>
<evidence type="ECO:0000256" key="8">
    <source>
        <dbReference type="SAM" id="Phobius"/>
    </source>
</evidence>
<feature type="transmembrane region" description="Helical" evidence="8">
    <location>
        <begin position="80"/>
        <end position="99"/>
    </location>
</feature>
<protein>
    <submittedName>
        <fullName evidence="10">YNFM family putative membrane transporter</fullName>
    </submittedName>
</protein>
<reference evidence="10 11" key="1">
    <citation type="submission" date="2023-07" db="EMBL/GenBank/DDBJ databases">
        <title>Sequencing the genomes of 1000 actinobacteria strains.</title>
        <authorList>
            <person name="Klenk H.-P."/>
        </authorList>
    </citation>
    <scope>NUCLEOTIDE SEQUENCE [LARGE SCALE GENOMIC DNA]</scope>
    <source>
        <strain evidence="10 11">DSM 45805</strain>
    </source>
</reference>
<feature type="transmembrane region" description="Helical" evidence="8">
    <location>
        <begin position="47"/>
        <end position="68"/>
    </location>
</feature>
<feature type="transmembrane region" description="Helical" evidence="8">
    <location>
        <begin position="164"/>
        <end position="188"/>
    </location>
</feature>
<dbReference type="InterPro" id="IPR020846">
    <property type="entry name" value="MFS_dom"/>
</dbReference>
<keyword evidence="5 8" id="KW-0812">Transmembrane</keyword>
<proteinExistence type="inferred from homology"/>
<keyword evidence="7 8" id="KW-0472">Membrane</keyword>
<organism evidence="10 11">
    <name type="scientific">Amycolatopsis thermophila</name>
    <dbReference type="NCBI Taxonomy" id="206084"/>
    <lineage>
        <taxon>Bacteria</taxon>
        <taxon>Bacillati</taxon>
        <taxon>Actinomycetota</taxon>
        <taxon>Actinomycetes</taxon>
        <taxon>Pseudonocardiales</taxon>
        <taxon>Pseudonocardiaceae</taxon>
        <taxon>Amycolatopsis</taxon>
    </lineage>
</organism>
<dbReference type="Pfam" id="PF07690">
    <property type="entry name" value="MFS_1"/>
    <property type="match status" value="2"/>
</dbReference>
<feature type="transmembrane region" description="Helical" evidence="8">
    <location>
        <begin position="105"/>
        <end position="127"/>
    </location>
</feature>
<dbReference type="InterPro" id="IPR011701">
    <property type="entry name" value="MFS"/>
</dbReference>
<dbReference type="Proteomes" id="UP001229651">
    <property type="component" value="Unassembled WGS sequence"/>
</dbReference>
<keyword evidence="3" id="KW-0813">Transport</keyword>
<dbReference type="PANTHER" id="PTHR43271">
    <property type="entry name" value="BLL2771 PROTEIN"/>
    <property type="match status" value="1"/>
</dbReference>
<comment type="similarity">
    <text evidence="2">Belongs to the major facilitator superfamily.</text>
</comment>
<feature type="transmembrane region" description="Helical" evidence="8">
    <location>
        <begin position="218"/>
        <end position="239"/>
    </location>
</feature>
<dbReference type="InterPro" id="IPR005829">
    <property type="entry name" value="Sugar_transporter_CS"/>
</dbReference>
<comment type="subcellular location">
    <subcellularLocation>
        <location evidence="1">Cell membrane</location>
        <topology evidence="1">Multi-pass membrane protein</topology>
    </subcellularLocation>
</comment>
<accession>A0ABU0EPQ4</accession>